<accession>A0A133L4Z9</accession>
<dbReference type="EMBL" id="CABWKB010000016">
    <property type="protein sequence ID" value="VWQ21915.1"/>
    <property type="molecule type" value="Genomic_DNA"/>
</dbReference>
<evidence type="ECO:0000313" key="3">
    <source>
        <dbReference type="Proteomes" id="UP000232491"/>
    </source>
</evidence>
<proteinExistence type="predicted"/>
<dbReference type="EMBL" id="CP021558">
    <property type="protein sequence ID" value="AUE02569.1"/>
    <property type="molecule type" value="Genomic_DNA"/>
</dbReference>
<dbReference type="Proteomes" id="UP000494173">
    <property type="component" value="Unassembled WGS sequence"/>
</dbReference>
<evidence type="ECO:0000313" key="4">
    <source>
        <dbReference type="Proteomes" id="UP000494173"/>
    </source>
</evidence>
<dbReference type="AlphaFoldDB" id="A0A133L4Z9"/>
<reference evidence="2 4" key="2">
    <citation type="submission" date="2019-10" db="EMBL/GenBank/DDBJ databases">
        <authorList>
            <consortium name="Melissa Lawson"/>
            <person name="O'neill I."/>
        </authorList>
    </citation>
    <scope>NUCLEOTIDE SEQUENCE [LARGE SCALE GENOMIC DNA]</scope>
    <source>
        <strain evidence="2">LH_24</strain>
    </source>
</reference>
<protein>
    <submittedName>
        <fullName evidence="1">Uncharacterized protein</fullName>
    </submittedName>
</protein>
<gene>
    <name evidence="1" type="ORF">BB215W447A_0539</name>
    <name evidence="2" type="ORF">BIFLH24_01399</name>
</gene>
<organism evidence="1 3">
    <name type="scientific">Bifidobacterium breve</name>
    <dbReference type="NCBI Taxonomy" id="1685"/>
    <lineage>
        <taxon>Bacteria</taxon>
        <taxon>Bacillati</taxon>
        <taxon>Actinomycetota</taxon>
        <taxon>Actinomycetes</taxon>
        <taxon>Bifidobacteriales</taxon>
        <taxon>Bifidobacteriaceae</taxon>
        <taxon>Bifidobacterium</taxon>
    </lineage>
</organism>
<evidence type="ECO:0000313" key="2">
    <source>
        <dbReference type="EMBL" id="VWQ21915.1"/>
    </source>
</evidence>
<dbReference type="Proteomes" id="UP000232491">
    <property type="component" value="Chromosome"/>
</dbReference>
<sequence length="167" mass="18615">MIPRALCISELRDYWVHDRTTNRETMESAKTGDPDAEHMADNHGTARDHTVLAHVAMRVRTRTDHAAGTYTIGQIWRLLVHVPLRLPDHADGVGTQDMAPVRIGGRRGDVDVVHGHGTQSLYWQSGLVAGQGLRIVQEHGPVRLFRHDTSRHTQSPISVGFSMVRPP</sequence>
<name>A0A133L4Z9_BIFBR</name>
<evidence type="ECO:0000313" key="1">
    <source>
        <dbReference type="EMBL" id="AUE02569.1"/>
    </source>
</evidence>
<reference evidence="1 3" key="1">
    <citation type="submission" date="2017-05" db="EMBL/GenBank/DDBJ databases">
        <title>Comparative genomics and methylome analysis of the gut commensal Bifidobacterium breve.</title>
        <authorList>
            <person name="Bottacini F."/>
            <person name="Morrissey R."/>
            <person name="Roberts R.J."/>
            <person name="James K."/>
            <person name="van Breen J."/>
            <person name="Egan M."/>
            <person name="Lambert J."/>
            <person name="van Limpt K."/>
            <person name="Stanton C."/>
            <person name="Knol J."/>
            <person name="O' Connell Motherway M."/>
            <person name="van Sinderen D."/>
        </authorList>
    </citation>
    <scope>NUCLEOTIDE SEQUENCE [LARGE SCALE GENOMIC DNA]</scope>
    <source>
        <strain evidence="1 3">215W447a</strain>
    </source>
</reference>